<organism evidence="1 2">
    <name type="scientific">Bacteroides finegoldii</name>
    <dbReference type="NCBI Taxonomy" id="338188"/>
    <lineage>
        <taxon>Bacteria</taxon>
        <taxon>Pseudomonadati</taxon>
        <taxon>Bacteroidota</taxon>
        <taxon>Bacteroidia</taxon>
        <taxon>Bacteroidales</taxon>
        <taxon>Bacteroidaceae</taxon>
        <taxon>Bacteroides</taxon>
    </lineage>
</organism>
<protein>
    <recommendedName>
        <fullName evidence="3">XRE family transcriptional regulator</fullName>
    </recommendedName>
</protein>
<dbReference type="GeneID" id="92990475"/>
<accession>A0A174CQW4</accession>
<sequence>MENEVGCYLILGAYTEKLRKRADLKNGEICKKVHIGHSTFNDLKKGQNAH</sequence>
<dbReference type="Proteomes" id="UP000095517">
    <property type="component" value="Unassembled WGS sequence"/>
</dbReference>
<evidence type="ECO:0000313" key="1">
    <source>
        <dbReference type="EMBL" id="CUO15514.1"/>
    </source>
</evidence>
<proteinExistence type="predicted"/>
<name>A0A174CQW4_9BACE</name>
<dbReference type="AlphaFoldDB" id="A0A174CQW4"/>
<gene>
    <name evidence="1" type="ORF">ERS852397_01482</name>
</gene>
<reference evidence="1 2" key="1">
    <citation type="submission" date="2015-09" db="EMBL/GenBank/DDBJ databases">
        <authorList>
            <consortium name="Pathogen Informatics"/>
        </authorList>
    </citation>
    <scope>NUCLEOTIDE SEQUENCE [LARGE SCALE GENOMIC DNA]</scope>
    <source>
        <strain evidence="1 2">2789STDY5608840</strain>
    </source>
</reference>
<dbReference type="RefSeq" id="WP_007752505.1">
    <property type="nucleotide sequence ID" value="NZ_CABIXA010000006.1"/>
</dbReference>
<evidence type="ECO:0008006" key="3">
    <source>
        <dbReference type="Google" id="ProtNLM"/>
    </source>
</evidence>
<evidence type="ECO:0000313" key="2">
    <source>
        <dbReference type="Proteomes" id="UP000095517"/>
    </source>
</evidence>
<dbReference type="EMBL" id="CYZH01000006">
    <property type="protein sequence ID" value="CUO15514.1"/>
    <property type="molecule type" value="Genomic_DNA"/>
</dbReference>
<dbReference type="STRING" id="338188.ERS852397_01482"/>